<dbReference type="EMBL" id="FX116072">
    <property type="protein sequence ID" value="BAJ78175.1"/>
    <property type="molecule type" value="mRNA"/>
</dbReference>
<name>F0X6F4_CRYPV</name>
<organism evidence="1">
    <name type="scientific">Cryptosporidium parvum</name>
    <dbReference type="NCBI Taxonomy" id="5807"/>
    <lineage>
        <taxon>Eukaryota</taxon>
        <taxon>Sar</taxon>
        <taxon>Alveolata</taxon>
        <taxon>Apicomplexa</taxon>
        <taxon>Conoidasida</taxon>
        <taxon>Coccidia</taxon>
        <taxon>Eucoccidiorida</taxon>
        <taxon>Eimeriorina</taxon>
        <taxon>Cryptosporidiidae</taxon>
        <taxon>Cryptosporidium</taxon>
    </lineage>
</organism>
<protein>
    <submittedName>
        <fullName evidence="1">Uncharacterized protein</fullName>
    </submittedName>
</protein>
<sequence length="38" mass="4576">MARRFCNLQKNSYSLQRLNCKGFLGQLDSLYHIFPRQE</sequence>
<accession>F0X6F4</accession>
<proteinExistence type="evidence at transcript level"/>
<reference evidence="1" key="1">
    <citation type="submission" date="2011-02" db="EMBL/GenBank/DDBJ databases">
        <title>Construction and analysis of full-length cDNA library of Cryptosporidium parvum.</title>
        <authorList>
            <person name="Yamagishi J."/>
            <person name="Wakaguri H."/>
            <person name="Sugano S."/>
            <person name="Kawano S."/>
            <person name="Fujisaki K."/>
            <person name="Sugimoto C."/>
            <person name="Watanabe J."/>
            <person name="Suzuki Y."/>
            <person name="Kimata I."/>
            <person name="Xuan X."/>
        </authorList>
    </citation>
    <scope>NUCLEOTIDE SEQUENCE</scope>
    <source>
        <strain evidence="1">HNJ-1</strain>
    </source>
</reference>
<evidence type="ECO:0000313" key="1">
    <source>
        <dbReference type="EMBL" id="BAJ78175.1"/>
    </source>
</evidence>
<dbReference type="AlphaFoldDB" id="F0X6F4"/>